<dbReference type="SUPFAM" id="SSF50715">
    <property type="entry name" value="Ribosomal protein L25-like"/>
    <property type="match status" value="1"/>
</dbReference>
<keyword evidence="4 5" id="KW-0687">Ribonucleoprotein</keyword>
<feature type="domain" description="Large ribosomal subunit protein bL25 beta" evidence="8">
    <location>
        <begin position="102"/>
        <end position="187"/>
    </location>
</feature>
<keyword evidence="1 5" id="KW-0699">rRNA-binding</keyword>
<protein>
    <recommendedName>
        <fullName evidence="5">Large ribosomal subunit protein bL25</fullName>
    </recommendedName>
    <alternativeName>
        <fullName evidence="5">General stress protein CTC</fullName>
    </alternativeName>
</protein>
<evidence type="ECO:0000313" key="10">
    <source>
        <dbReference type="Proteomes" id="UP000253727"/>
    </source>
</evidence>
<evidence type="ECO:0000256" key="2">
    <source>
        <dbReference type="ARBA" id="ARBA00022884"/>
    </source>
</evidence>
<evidence type="ECO:0000259" key="7">
    <source>
        <dbReference type="Pfam" id="PF01386"/>
    </source>
</evidence>
<dbReference type="InterPro" id="IPR037121">
    <property type="entry name" value="Ribosomal_bL25_C"/>
</dbReference>
<dbReference type="Gene3D" id="2.40.240.10">
    <property type="entry name" value="Ribosomal Protein L25, Chain P"/>
    <property type="match status" value="1"/>
</dbReference>
<dbReference type="AlphaFoldDB" id="A0A369QCA0"/>
<dbReference type="InterPro" id="IPR020056">
    <property type="entry name" value="Rbsml_bL25/Gln-tRNA_synth_N"/>
</dbReference>
<dbReference type="PANTHER" id="PTHR33284:SF1">
    <property type="entry name" value="RIBOSOMAL PROTEIN L25_GLN-TRNA SYNTHETASE, ANTI-CODON-BINDING DOMAIN-CONTAINING PROTEIN"/>
    <property type="match status" value="1"/>
</dbReference>
<dbReference type="Pfam" id="PF14693">
    <property type="entry name" value="Ribosomal_TL5_C"/>
    <property type="match status" value="1"/>
</dbReference>
<keyword evidence="10" id="KW-1185">Reference proteome</keyword>
<feature type="region of interest" description="Disordered" evidence="6">
    <location>
        <begin position="188"/>
        <end position="234"/>
    </location>
</feature>
<dbReference type="InterPro" id="IPR001021">
    <property type="entry name" value="Ribosomal_bL25_long"/>
</dbReference>
<dbReference type="InterPro" id="IPR020057">
    <property type="entry name" value="Ribosomal_bL25_b-dom"/>
</dbReference>
<keyword evidence="3 5" id="KW-0689">Ribosomal protein</keyword>
<keyword evidence="2 5" id="KW-0694">RNA-binding</keyword>
<feature type="region of interest" description="Disordered" evidence="6">
    <location>
        <begin position="1"/>
        <end position="21"/>
    </location>
</feature>
<comment type="similarity">
    <text evidence="5">Belongs to the bacterial ribosomal protein bL25 family. CTC subfamily.</text>
</comment>
<dbReference type="GO" id="GO:0008097">
    <property type="term" value="F:5S rRNA binding"/>
    <property type="evidence" value="ECO:0007669"/>
    <property type="project" value="InterPro"/>
</dbReference>
<reference evidence="9 10" key="1">
    <citation type="submission" date="2018-04" db="EMBL/GenBank/DDBJ databases">
        <title>Altererythrobacter sp. HME9302 genome sequencing and assembly.</title>
        <authorList>
            <person name="Kang H."/>
            <person name="Kim H."/>
            <person name="Joh K."/>
        </authorList>
    </citation>
    <scope>NUCLEOTIDE SEQUENCE [LARGE SCALE GENOMIC DNA]</scope>
    <source>
        <strain evidence="9 10">HME9302</strain>
    </source>
</reference>
<evidence type="ECO:0000256" key="3">
    <source>
        <dbReference type="ARBA" id="ARBA00022980"/>
    </source>
</evidence>
<dbReference type="OrthoDB" id="9806411at2"/>
<sequence length="234" mass="25234">MSDALTLPAETRERAGKGASRALRREGRVPAVIYGGKEEALPIHVEQKELIRQLGTGHFMNSIVMIEVGGKKVRTLPKDVAFDPVKDWPLHADFLRLSKDSKIEVDIPVVFINEEESPGLKKGGVLNVVRHELELICESDKIPDEIEIDVTGKEVGDSIHISEITLPAGSTSAITDRDFTIATLVAPSALKKSEDEAGEGEEGQTGEGMEAGETAATEQGPDADAAKEQQEKSD</sequence>
<dbReference type="PANTHER" id="PTHR33284">
    <property type="entry name" value="RIBOSOMAL PROTEIN L25/GLN-TRNA SYNTHETASE, ANTI-CODON-BINDING DOMAIN-CONTAINING PROTEIN"/>
    <property type="match status" value="1"/>
</dbReference>
<dbReference type="HAMAP" id="MF_01334">
    <property type="entry name" value="Ribosomal_bL25_CTC"/>
    <property type="match status" value="1"/>
</dbReference>
<dbReference type="NCBIfam" id="NF004612">
    <property type="entry name" value="PRK05943.1"/>
    <property type="match status" value="1"/>
</dbReference>
<dbReference type="Proteomes" id="UP000253727">
    <property type="component" value="Unassembled WGS sequence"/>
</dbReference>
<gene>
    <name evidence="5" type="primary">rplY</name>
    <name evidence="5" type="synonym">ctc</name>
    <name evidence="9" type="ORF">HME9302_01095</name>
</gene>
<organism evidence="9 10">
    <name type="scientific">Alteripontixanthobacter maritimus</name>
    <dbReference type="NCBI Taxonomy" id="2161824"/>
    <lineage>
        <taxon>Bacteria</taxon>
        <taxon>Pseudomonadati</taxon>
        <taxon>Pseudomonadota</taxon>
        <taxon>Alphaproteobacteria</taxon>
        <taxon>Sphingomonadales</taxon>
        <taxon>Erythrobacteraceae</taxon>
        <taxon>Alteripontixanthobacter</taxon>
    </lineage>
</organism>
<comment type="function">
    <text evidence="5">This is one of the proteins that binds to the 5S RNA in the ribosome where it forms part of the central protuberance.</text>
</comment>
<dbReference type="CDD" id="cd00495">
    <property type="entry name" value="Ribosomal_L25_TL5_CTC"/>
    <property type="match status" value="1"/>
</dbReference>
<accession>A0A369QCA0</accession>
<evidence type="ECO:0000256" key="6">
    <source>
        <dbReference type="SAM" id="MobiDB-lite"/>
    </source>
</evidence>
<dbReference type="GO" id="GO:0006412">
    <property type="term" value="P:translation"/>
    <property type="evidence" value="ECO:0007669"/>
    <property type="project" value="UniProtKB-UniRule"/>
</dbReference>
<dbReference type="GO" id="GO:0022625">
    <property type="term" value="C:cytosolic large ribosomal subunit"/>
    <property type="evidence" value="ECO:0007669"/>
    <property type="project" value="TreeGrafter"/>
</dbReference>
<evidence type="ECO:0000313" key="9">
    <source>
        <dbReference type="EMBL" id="RDC59898.1"/>
    </source>
</evidence>
<evidence type="ECO:0000259" key="8">
    <source>
        <dbReference type="Pfam" id="PF14693"/>
    </source>
</evidence>
<dbReference type="NCBIfam" id="TIGR00731">
    <property type="entry name" value="bL25_bact_ctc"/>
    <property type="match status" value="1"/>
</dbReference>
<feature type="domain" description="Large ribosomal subunit protein bL25 L25" evidence="7">
    <location>
        <begin position="7"/>
        <end position="94"/>
    </location>
</feature>
<dbReference type="InterPro" id="IPR029751">
    <property type="entry name" value="Ribosomal_L25_dom"/>
</dbReference>
<comment type="subunit">
    <text evidence="5">Part of the 50S ribosomal subunit; part of the 5S rRNA/L5/L18/L25 subcomplex. Contacts the 5S rRNA. Binds to the 5S rRNA independently of L5 and L18.</text>
</comment>
<evidence type="ECO:0000256" key="5">
    <source>
        <dbReference type="HAMAP-Rule" id="MF_01334"/>
    </source>
</evidence>
<dbReference type="RefSeq" id="WP_115366164.1">
    <property type="nucleotide sequence ID" value="NZ_QBKA01000002.1"/>
</dbReference>
<feature type="compositionally biased region" description="Low complexity" evidence="6">
    <location>
        <begin position="207"/>
        <end position="220"/>
    </location>
</feature>
<evidence type="ECO:0000256" key="1">
    <source>
        <dbReference type="ARBA" id="ARBA00022730"/>
    </source>
</evidence>
<dbReference type="InterPro" id="IPR020930">
    <property type="entry name" value="Ribosomal_uL5_bac-type"/>
</dbReference>
<dbReference type="NCBIfam" id="NF004128">
    <property type="entry name" value="PRK05618.1-2"/>
    <property type="match status" value="1"/>
</dbReference>
<evidence type="ECO:0000256" key="4">
    <source>
        <dbReference type="ARBA" id="ARBA00023274"/>
    </source>
</evidence>
<dbReference type="Gene3D" id="2.170.120.20">
    <property type="entry name" value="Ribosomal protein L25, beta domain"/>
    <property type="match status" value="1"/>
</dbReference>
<name>A0A369QCA0_9SPHN</name>
<dbReference type="InterPro" id="IPR011035">
    <property type="entry name" value="Ribosomal_bL25/Gln-tRNA_synth"/>
</dbReference>
<comment type="caution">
    <text evidence="9">The sequence shown here is derived from an EMBL/GenBank/DDBJ whole genome shotgun (WGS) entry which is preliminary data.</text>
</comment>
<dbReference type="Pfam" id="PF01386">
    <property type="entry name" value="Ribosomal_L25p"/>
    <property type="match status" value="1"/>
</dbReference>
<dbReference type="GO" id="GO:0003735">
    <property type="term" value="F:structural constituent of ribosome"/>
    <property type="evidence" value="ECO:0007669"/>
    <property type="project" value="InterPro"/>
</dbReference>
<feature type="compositionally biased region" description="Basic and acidic residues" evidence="6">
    <location>
        <begin position="224"/>
        <end position="234"/>
    </location>
</feature>
<dbReference type="EMBL" id="QBKA01000002">
    <property type="protein sequence ID" value="RDC59898.1"/>
    <property type="molecule type" value="Genomic_DNA"/>
</dbReference>
<proteinExistence type="inferred from homology"/>